<dbReference type="Pfam" id="PF18962">
    <property type="entry name" value="Por_Secre_tail"/>
    <property type="match status" value="1"/>
</dbReference>
<evidence type="ECO:0000256" key="1">
    <source>
        <dbReference type="ARBA" id="ARBA00022729"/>
    </source>
</evidence>
<evidence type="ECO:0000313" key="3">
    <source>
        <dbReference type="EMBL" id="TXD73241.1"/>
    </source>
</evidence>
<keyword evidence="4" id="KW-1185">Reference proteome</keyword>
<evidence type="ECO:0000313" key="4">
    <source>
        <dbReference type="Proteomes" id="UP000321497"/>
    </source>
</evidence>
<evidence type="ECO:0000259" key="2">
    <source>
        <dbReference type="Pfam" id="PF18962"/>
    </source>
</evidence>
<reference evidence="3 4" key="1">
    <citation type="submission" date="2019-08" db="EMBL/GenBank/DDBJ databases">
        <title>Genome of Aequorivita antarctica SW49 (type strain).</title>
        <authorList>
            <person name="Bowman J.P."/>
        </authorList>
    </citation>
    <scope>NUCLEOTIDE SEQUENCE [LARGE SCALE GENOMIC DNA]</scope>
    <source>
        <strain evidence="3 4">SW49</strain>
    </source>
</reference>
<dbReference type="NCBIfam" id="TIGR04183">
    <property type="entry name" value="Por_Secre_tail"/>
    <property type="match status" value="1"/>
</dbReference>
<dbReference type="EMBL" id="VORT01000005">
    <property type="protein sequence ID" value="TXD73241.1"/>
    <property type="molecule type" value="Genomic_DNA"/>
</dbReference>
<dbReference type="Proteomes" id="UP000321497">
    <property type="component" value="Unassembled WGS sequence"/>
</dbReference>
<accession>A0A5C6YZV4</accession>
<feature type="domain" description="Secretion system C-terminal sorting" evidence="2">
    <location>
        <begin position="278"/>
        <end position="347"/>
    </location>
</feature>
<proteinExistence type="predicted"/>
<dbReference type="InterPro" id="IPR026444">
    <property type="entry name" value="Secre_tail"/>
</dbReference>
<comment type="caution">
    <text evidence="3">The sequence shown here is derived from an EMBL/GenBank/DDBJ whole genome shotgun (WGS) entry which is preliminary data.</text>
</comment>
<keyword evidence="1" id="KW-0732">Signal</keyword>
<sequence>MKTIIFLNIILLSIVMNGQTSISRDNYYVEGDVVLLHNKFDISLENFTSGDSGENIIWDYSDMDFNHSSVIVDTLQFVNPVGTPFYPTFLRADYSAANLCYIRKTDEFDSGNNNYNYIYIDSDKLEFIGSWADNPSNERWEDHYVDPVKELDFPFTYQDTYVDTFDRFYSDQSSGIEHTVTGTVEVTADGFGTLVTPDGETLNDVVRIHRVENGVDTNSIGQSNPYSKNSFYWYSSTVKGAILSFEMASNDPNRIETANYEKLFLLGTPEFIDNSVVLFPNPTSSKINFYTRDLDISEVKIYNATGVQEMKVDIDESGSINIESLKPGVYLLKIRNMGGKFFIKKIIKN</sequence>
<organism evidence="3 4">
    <name type="scientific">Aequorivita antarctica</name>
    <dbReference type="NCBI Taxonomy" id="153266"/>
    <lineage>
        <taxon>Bacteria</taxon>
        <taxon>Pseudomonadati</taxon>
        <taxon>Bacteroidota</taxon>
        <taxon>Flavobacteriia</taxon>
        <taxon>Flavobacteriales</taxon>
        <taxon>Flavobacteriaceae</taxon>
        <taxon>Aequorivita</taxon>
    </lineage>
</organism>
<dbReference type="AlphaFoldDB" id="A0A5C6YZV4"/>
<dbReference type="RefSeq" id="WP_111844601.1">
    <property type="nucleotide sequence ID" value="NZ_UEGI01000007.1"/>
</dbReference>
<gene>
    <name evidence="3" type="ORF">ESU54_08880</name>
</gene>
<protein>
    <submittedName>
        <fullName evidence="3">T9SS type A sorting domain-containing protein</fullName>
    </submittedName>
</protein>
<dbReference type="OrthoDB" id="1273750at2"/>
<name>A0A5C6YZV4_9FLAO</name>